<comment type="caution">
    <text evidence="1">The sequence shown here is derived from an EMBL/GenBank/DDBJ whole genome shotgun (WGS) entry which is preliminary data.</text>
</comment>
<dbReference type="Proteomes" id="UP001489004">
    <property type="component" value="Unassembled WGS sequence"/>
</dbReference>
<accession>A0AAW1QG79</accession>
<evidence type="ECO:0000313" key="2">
    <source>
        <dbReference type="Proteomes" id="UP001489004"/>
    </source>
</evidence>
<keyword evidence="2" id="KW-1185">Reference proteome</keyword>
<gene>
    <name evidence="1" type="ORF">WJX72_008096</name>
</gene>
<evidence type="ECO:0000313" key="1">
    <source>
        <dbReference type="EMBL" id="KAK9820251.1"/>
    </source>
</evidence>
<proteinExistence type="predicted"/>
<protein>
    <submittedName>
        <fullName evidence="1">Uncharacterized protein</fullName>
    </submittedName>
</protein>
<sequence>MACTSTLQLICGSNPARLAGLLGKTAVKHLLARLEAGLDASKQSLHARSTNGRDIIMILHTQMLTAPQLAKQVGRIIYVPCLEDYTGALRQRLCWDVVRILATKVCPVLADSVPNYMLLSRVKAAADKLSAEDEGSSFIDLRMAEVWETKKWIVDINAQMERMAIPP</sequence>
<dbReference type="AlphaFoldDB" id="A0AAW1QG79"/>
<reference evidence="1 2" key="1">
    <citation type="journal article" date="2024" name="Nat. Commun.">
        <title>Phylogenomics reveals the evolutionary origins of lichenization in chlorophyte algae.</title>
        <authorList>
            <person name="Puginier C."/>
            <person name="Libourel C."/>
            <person name="Otte J."/>
            <person name="Skaloud P."/>
            <person name="Haon M."/>
            <person name="Grisel S."/>
            <person name="Petersen M."/>
            <person name="Berrin J.G."/>
            <person name="Delaux P.M."/>
            <person name="Dal Grande F."/>
            <person name="Keller J."/>
        </authorList>
    </citation>
    <scope>NUCLEOTIDE SEQUENCE [LARGE SCALE GENOMIC DNA]</scope>
    <source>
        <strain evidence="1 2">SAG 2043</strain>
    </source>
</reference>
<name>A0AAW1QG79_9CHLO</name>
<dbReference type="EMBL" id="JALJOR010000003">
    <property type="protein sequence ID" value="KAK9820251.1"/>
    <property type="molecule type" value="Genomic_DNA"/>
</dbReference>
<organism evidence="1 2">
    <name type="scientific">[Myrmecia] bisecta</name>
    <dbReference type="NCBI Taxonomy" id="41462"/>
    <lineage>
        <taxon>Eukaryota</taxon>
        <taxon>Viridiplantae</taxon>
        <taxon>Chlorophyta</taxon>
        <taxon>core chlorophytes</taxon>
        <taxon>Trebouxiophyceae</taxon>
        <taxon>Trebouxiales</taxon>
        <taxon>Trebouxiaceae</taxon>
        <taxon>Myrmecia</taxon>
    </lineage>
</organism>